<dbReference type="RefSeq" id="WP_227305508.1">
    <property type="nucleotide sequence ID" value="NZ_JAESVA010000001.1"/>
</dbReference>
<dbReference type="InterPro" id="IPR029058">
    <property type="entry name" value="AB_hydrolase_fold"/>
</dbReference>
<dbReference type="PRINTS" id="PR00412">
    <property type="entry name" value="EPOXHYDRLASE"/>
</dbReference>
<accession>A0A963YXJ5</accession>
<dbReference type="EMBL" id="JAESVA010000001">
    <property type="protein sequence ID" value="MCB8879052.1"/>
    <property type="molecule type" value="Genomic_DNA"/>
</dbReference>
<dbReference type="PRINTS" id="PR00111">
    <property type="entry name" value="ABHYDROLASE"/>
</dbReference>
<evidence type="ECO:0000259" key="2">
    <source>
        <dbReference type="Pfam" id="PF00561"/>
    </source>
</evidence>
<gene>
    <name evidence="3" type="ORF">ACELLULO517_02315</name>
</gene>
<dbReference type="AlphaFoldDB" id="A0A963YXJ5"/>
<dbReference type="Proteomes" id="UP000721844">
    <property type="component" value="Unassembled WGS sequence"/>
</dbReference>
<dbReference type="InterPro" id="IPR000639">
    <property type="entry name" value="Epox_hydrolase-like"/>
</dbReference>
<dbReference type="SUPFAM" id="SSF53474">
    <property type="entry name" value="alpha/beta-Hydrolases"/>
    <property type="match status" value="1"/>
</dbReference>
<dbReference type="GO" id="GO:0016787">
    <property type="term" value="F:hydrolase activity"/>
    <property type="evidence" value="ECO:0007669"/>
    <property type="project" value="UniProtKB-KW"/>
</dbReference>
<feature type="domain" description="AB hydrolase-1" evidence="2">
    <location>
        <begin position="17"/>
        <end position="246"/>
    </location>
</feature>
<protein>
    <submittedName>
        <fullName evidence="3">Alpha/beta fold hydrolase</fullName>
    </submittedName>
</protein>
<dbReference type="PANTHER" id="PTHR46118">
    <property type="entry name" value="PROTEIN ABHD11"/>
    <property type="match status" value="1"/>
</dbReference>
<dbReference type="Pfam" id="PF00561">
    <property type="entry name" value="Abhydrolase_1"/>
    <property type="match status" value="1"/>
</dbReference>
<evidence type="ECO:0000256" key="1">
    <source>
        <dbReference type="ARBA" id="ARBA00022801"/>
    </source>
</evidence>
<evidence type="ECO:0000313" key="4">
    <source>
        <dbReference type="Proteomes" id="UP000721844"/>
    </source>
</evidence>
<keyword evidence="4" id="KW-1185">Reference proteome</keyword>
<dbReference type="InterPro" id="IPR000073">
    <property type="entry name" value="AB_hydrolase_1"/>
</dbReference>
<reference evidence="3 4" key="1">
    <citation type="journal article" date="2021" name="Microorganisms">
        <title>Acidisoma silvae sp. nov. and Acidisomacellulosilytica sp. nov., Two Acidophilic Bacteria Isolated from Decaying Wood, Hydrolyzing Cellulose and Producing Poly-3-hydroxybutyrate.</title>
        <authorList>
            <person name="Mieszkin S."/>
            <person name="Pouder E."/>
            <person name="Uroz S."/>
            <person name="Simon-Colin C."/>
            <person name="Alain K."/>
        </authorList>
    </citation>
    <scope>NUCLEOTIDE SEQUENCE [LARGE SCALE GENOMIC DNA]</scope>
    <source>
        <strain evidence="3 4">HW T5.17</strain>
    </source>
</reference>
<keyword evidence="1 3" id="KW-0378">Hydrolase</keyword>
<dbReference type="PANTHER" id="PTHR46118:SF4">
    <property type="entry name" value="PROTEIN ABHD11"/>
    <property type="match status" value="1"/>
</dbReference>
<name>A0A963YXJ5_9PROT</name>
<organism evidence="3 4">
    <name type="scientific">Acidisoma cellulosilyticum</name>
    <dbReference type="NCBI Taxonomy" id="2802395"/>
    <lineage>
        <taxon>Bacteria</taxon>
        <taxon>Pseudomonadati</taxon>
        <taxon>Pseudomonadota</taxon>
        <taxon>Alphaproteobacteria</taxon>
        <taxon>Acetobacterales</taxon>
        <taxon>Acidocellaceae</taxon>
        <taxon>Acidisoma</taxon>
    </lineage>
</organism>
<sequence>MLLKTITLGEAADGRTPVILLHGLYGSARNWGQHQKTLAGGGRQVITMDLRNHGESPHGPVASYGTMAEDVAETLAAMGITRCRLLGHSMGGKIAMRLALTRPDLLERVIIADIAPRTYRHGNAALAEAMLALQLTPGMTRAEASAALADRIPDAMIRSFLLLNLRLGSTQPNGWRIGLSELAEAIPVIEGWEPSAAQYPGPSLFIAGGRSHYLMDGEKAGIRDLFPAARFVVLEKAGHWLHVDDPAGFIAAISPFLDEG</sequence>
<proteinExistence type="predicted"/>
<dbReference type="Gene3D" id="3.40.50.1820">
    <property type="entry name" value="alpha/beta hydrolase"/>
    <property type="match status" value="1"/>
</dbReference>
<comment type="caution">
    <text evidence="3">The sequence shown here is derived from an EMBL/GenBank/DDBJ whole genome shotgun (WGS) entry which is preliminary data.</text>
</comment>
<evidence type="ECO:0000313" key="3">
    <source>
        <dbReference type="EMBL" id="MCB8879052.1"/>
    </source>
</evidence>